<dbReference type="EC" id="2.7.13.3" evidence="2"/>
<name>A0A7W7T4J4_9PSEU</name>
<evidence type="ECO:0000256" key="1">
    <source>
        <dbReference type="ARBA" id="ARBA00000085"/>
    </source>
</evidence>
<comment type="caution">
    <text evidence="13">The sequence shown here is derived from an EMBL/GenBank/DDBJ whole genome shotgun (WGS) entry which is preliminary data.</text>
</comment>
<keyword evidence="10" id="KW-1133">Transmembrane helix</keyword>
<proteinExistence type="predicted"/>
<organism evidence="13 14">
    <name type="scientific">Saccharothrix violaceirubra</name>
    <dbReference type="NCBI Taxonomy" id="413306"/>
    <lineage>
        <taxon>Bacteria</taxon>
        <taxon>Bacillati</taxon>
        <taxon>Actinomycetota</taxon>
        <taxon>Actinomycetes</taxon>
        <taxon>Pseudonocardiales</taxon>
        <taxon>Pseudonocardiaceae</taxon>
        <taxon>Saccharothrix</taxon>
    </lineage>
</organism>
<gene>
    <name evidence="13" type="ORF">F4559_003807</name>
</gene>
<dbReference type="CDD" id="cd16917">
    <property type="entry name" value="HATPase_UhpB-NarQ-NarX-like"/>
    <property type="match status" value="1"/>
</dbReference>
<keyword evidence="5" id="KW-0547">Nucleotide-binding</keyword>
<dbReference type="GO" id="GO:0016020">
    <property type="term" value="C:membrane"/>
    <property type="evidence" value="ECO:0007669"/>
    <property type="project" value="InterPro"/>
</dbReference>
<feature type="domain" description="Signal transduction histidine kinase subgroup 3 dimerisation and phosphoacceptor" evidence="11">
    <location>
        <begin position="162"/>
        <end position="225"/>
    </location>
</feature>
<feature type="transmembrane region" description="Helical" evidence="10">
    <location>
        <begin position="74"/>
        <end position="91"/>
    </location>
</feature>
<dbReference type="Gene3D" id="1.20.5.1930">
    <property type="match status" value="1"/>
</dbReference>
<keyword evidence="8" id="KW-0902">Two-component regulatory system</keyword>
<evidence type="ECO:0000256" key="5">
    <source>
        <dbReference type="ARBA" id="ARBA00022741"/>
    </source>
</evidence>
<keyword evidence="10" id="KW-0812">Transmembrane</keyword>
<dbReference type="GO" id="GO:0000155">
    <property type="term" value="F:phosphorelay sensor kinase activity"/>
    <property type="evidence" value="ECO:0007669"/>
    <property type="project" value="InterPro"/>
</dbReference>
<dbReference type="Pfam" id="PF23539">
    <property type="entry name" value="DUF7134"/>
    <property type="match status" value="1"/>
</dbReference>
<dbReference type="GO" id="GO:0005524">
    <property type="term" value="F:ATP binding"/>
    <property type="evidence" value="ECO:0007669"/>
    <property type="project" value="UniProtKB-KW"/>
</dbReference>
<dbReference type="SUPFAM" id="SSF55874">
    <property type="entry name" value="ATPase domain of HSP90 chaperone/DNA topoisomerase II/histidine kinase"/>
    <property type="match status" value="1"/>
</dbReference>
<evidence type="ECO:0000256" key="3">
    <source>
        <dbReference type="ARBA" id="ARBA00022553"/>
    </source>
</evidence>
<evidence type="ECO:0000256" key="2">
    <source>
        <dbReference type="ARBA" id="ARBA00012438"/>
    </source>
</evidence>
<dbReference type="PANTHER" id="PTHR24421:SF10">
    <property type="entry name" value="NITRATE_NITRITE SENSOR PROTEIN NARQ"/>
    <property type="match status" value="1"/>
</dbReference>
<dbReference type="Gene3D" id="3.30.565.10">
    <property type="entry name" value="Histidine kinase-like ATPase, C-terminal domain"/>
    <property type="match status" value="1"/>
</dbReference>
<keyword evidence="7" id="KW-0067">ATP-binding</keyword>
<protein>
    <recommendedName>
        <fullName evidence="2">histidine kinase</fullName>
        <ecNumber evidence="2">2.7.13.3</ecNumber>
    </recommendedName>
</protein>
<evidence type="ECO:0000256" key="7">
    <source>
        <dbReference type="ARBA" id="ARBA00022840"/>
    </source>
</evidence>
<feature type="transmembrane region" description="Helical" evidence="10">
    <location>
        <begin position="12"/>
        <end position="30"/>
    </location>
</feature>
<sequence>MRFHSTLVDVSLAGAFAALTITTLVTRGVTDPKAYVLAALASLPLALRQRAPVLTMCVTVAASMAFALDTEGRFPDWGIAILVSLFTVATLRPRWVAAAMFTLATLSTALMFLYLRAVLVVPEVLQSSMVLLGAWALGESTRRWGLRMESLAERAARAADDERGRIARELHDVVAHHMSVVSLQAGVARYVLDSDPDTARTAITTVADTSREALSELRRLLVVLRIDDRGELAPQPGLADLDRLVDRTRQAGVPVAVEVLGTARTLPPGQDLCAYRVTQEALTNVLKHGGRATARITLDYRRDGVLTLHVVNDGSPPPPPPPGHTPHGIQGMRERAGLYGGVVEAGPVEGGFGVVLRLPTEGSG</sequence>
<dbReference type="PANTHER" id="PTHR24421">
    <property type="entry name" value="NITRATE/NITRITE SENSOR PROTEIN NARX-RELATED"/>
    <property type="match status" value="1"/>
</dbReference>
<dbReference type="InterPro" id="IPR011712">
    <property type="entry name" value="Sig_transdc_His_kin_sub3_dim/P"/>
</dbReference>
<dbReference type="InterPro" id="IPR055558">
    <property type="entry name" value="DUF7134"/>
</dbReference>
<keyword evidence="3" id="KW-0597">Phosphoprotein</keyword>
<evidence type="ECO:0000256" key="9">
    <source>
        <dbReference type="SAM" id="MobiDB-lite"/>
    </source>
</evidence>
<dbReference type="EMBL" id="JACHJS010000001">
    <property type="protein sequence ID" value="MBB4966448.1"/>
    <property type="molecule type" value="Genomic_DNA"/>
</dbReference>
<keyword evidence="10" id="KW-0472">Membrane</keyword>
<dbReference type="GO" id="GO:0046983">
    <property type="term" value="F:protein dimerization activity"/>
    <property type="evidence" value="ECO:0007669"/>
    <property type="project" value="InterPro"/>
</dbReference>
<evidence type="ECO:0000313" key="13">
    <source>
        <dbReference type="EMBL" id="MBB4966448.1"/>
    </source>
</evidence>
<evidence type="ECO:0000256" key="6">
    <source>
        <dbReference type="ARBA" id="ARBA00022777"/>
    </source>
</evidence>
<dbReference type="Proteomes" id="UP000542674">
    <property type="component" value="Unassembled WGS sequence"/>
</dbReference>
<dbReference type="Pfam" id="PF07730">
    <property type="entry name" value="HisKA_3"/>
    <property type="match status" value="1"/>
</dbReference>
<keyword evidence="4" id="KW-0808">Transferase</keyword>
<dbReference type="InterPro" id="IPR036890">
    <property type="entry name" value="HATPase_C_sf"/>
</dbReference>
<accession>A0A7W7T4J4</accession>
<evidence type="ECO:0000259" key="12">
    <source>
        <dbReference type="Pfam" id="PF23539"/>
    </source>
</evidence>
<feature type="region of interest" description="Disordered" evidence="9">
    <location>
        <begin position="312"/>
        <end position="331"/>
    </location>
</feature>
<feature type="compositionally biased region" description="Pro residues" evidence="9">
    <location>
        <begin position="315"/>
        <end position="324"/>
    </location>
</feature>
<evidence type="ECO:0000259" key="11">
    <source>
        <dbReference type="Pfam" id="PF07730"/>
    </source>
</evidence>
<comment type="catalytic activity">
    <reaction evidence="1">
        <text>ATP + protein L-histidine = ADP + protein N-phospho-L-histidine.</text>
        <dbReference type="EC" id="2.7.13.3"/>
    </reaction>
</comment>
<keyword evidence="14" id="KW-1185">Reference proteome</keyword>
<dbReference type="RefSeq" id="WP_184670435.1">
    <property type="nucleotide sequence ID" value="NZ_BAABAI010000024.1"/>
</dbReference>
<keyword evidence="6 13" id="KW-0418">Kinase</keyword>
<evidence type="ECO:0000256" key="10">
    <source>
        <dbReference type="SAM" id="Phobius"/>
    </source>
</evidence>
<feature type="domain" description="DUF7134" evidence="12">
    <location>
        <begin position="2"/>
        <end position="142"/>
    </location>
</feature>
<dbReference type="InterPro" id="IPR050482">
    <property type="entry name" value="Sensor_HK_TwoCompSys"/>
</dbReference>
<evidence type="ECO:0000256" key="4">
    <source>
        <dbReference type="ARBA" id="ARBA00022679"/>
    </source>
</evidence>
<evidence type="ECO:0000256" key="8">
    <source>
        <dbReference type="ARBA" id="ARBA00023012"/>
    </source>
</evidence>
<evidence type="ECO:0000313" key="14">
    <source>
        <dbReference type="Proteomes" id="UP000542674"/>
    </source>
</evidence>
<feature type="transmembrane region" description="Helical" evidence="10">
    <location>
        <begin position="96"/>
        <end position="114"/>
    </location>
</feature>
<reference evidence="13 14" key="1">
    <citation type="submission" date="2020-08" db="EMBL/GenBank/DDBJ databases">
        <title>Sequencing the genomes of 1000 actinobacteria strains.</title>
        <authorList>
            <person name="Klenk H.-P."/>
        </authorList>
    </citation>
    <scope>NUCLEOTIDE SEQUENCE [LARGE SCALE GENOMIC DNA]</scope>
    <source>
        <strain evidence="13 14">DSM 45084</strain>
    </source>
</reference>
<dbReference type="AlphaFoldDB" id="A0A7W7T4J4"/>